<reference evidence="1 2" key="1">
    <citation type="submission" date="2019-05" db="EMBL/GenBank/DDBJ databases">
        <title>Emergence of the Ug99 lineage of the wheat stem rust pathogen through somatic hybridization.</title>
        <authorList>
            <person name="Li F."/>
            <person name="Upadhyaya N.M."/>
            <person name="Sperschneider J."/>
            <person name="Matny O."/>
            <person name="Nguyen-Phuc H."/>
            <person name="Mago R."/>
            <person name="Raley C."/>
            <person name="Miller M.E."/>
            <person name="Silverstein K.A.T."/>
            <person name="Henningsen E."/>
            <person name="Hirsch C.D."/>
            <person name="Visser B."/>
            <person name="Pretorius Z.A."/>
            <person name="Steffenson B.J."/>
            <person name="Schwessinger B."/>
            <person name="Dodds P.N."/>
            <person name="Figueroa M."/>
        </authorList>
    </citation>
    <scope>NUCLEOTIDE SEQUENCE [LARGE SCALE GENOMIC DNA]</scope>
    <source>
        <strain evidence="1 2">Ug99</strain>
    </source>
</reference>
<name>A0A5B0RVZ2_PUCGR</name>
<organism evidence="1 2">
    <name type="scientific">Puccinia graminis f. sp. tritici</name>
    <dbReference type="NCBI Taxonomy" id="56615"/>
    <lineage>
        <taxon>Eukaryota</taxon>
        <taxon>Fungi</taxon>
        <taxon>Dikarya</taxon>
        <taxon>Basidiomycota</taxon>
        <taxon>Pucciniomycotina</taxon>
        <taxon>Pucciniomycetes</taxon>
        <taxon>Pucciniales</taxon>
        <taxon>Pucciniaceae</taxon>
        <taxon>Puccinia</taxon>
    </lineage>
</organism>
<dbReference type="AlphaFoldDB" id="A0A5B0RVZ2"/>
<comment type="caution">
    <text evidence="1">The sequence shown here is derived from an EMBL/GenBank/DDBJ whole genome shotgun (WGS) entry which is preliminary data.</text>
</comment>
<dbReference type="Proteomes" id="UP000325313">
    <property type="component" value="Unassembled WGS sequence"/>
</dbReference>
<sequence>MSLHGSFRLYQALGSWEILRMCGQSLAIQFHARYGVSKTSTFIDQTRKSQCTYTIWTSSTQILSSQGLQEIKLSTRFQKPEKSGS</sequence>
<proteinExistence type="predicted"/>
<protein>
    <submittedName>
        <fullName evidence="1">Uncharacterized protein</fullName>
    </submittedName>
</protein>
<gene>
    <name evidence="1" type="ORF">PGTUg99_031538</name>
</gene>
<accession>A0A5B0RVZ2</accession>
<dbReference type="EMBL" id="VDEP01000136">
    <property type="protein sequence ID" value="KAA1129602.1"/>
    <property type="molecule type" value="Genomic_DNA"/>
</dbReference>
<evidence type="ECO:0000313" key="2">
    <source>
        <dbReference type="Proteomes" id="UP000325313"/>
    </source>
</evidence>
<evidence type="ECO:0000313" key="1">
    <source>
        <dbReference type="EMBL" id="KAA1129602.1"/>
    </source>
</evidence>